<dbReference type="OrthoDB" id="2111841at2759"/>
<keyword evidence="6" id="KW-0238">DNA-binding</keyword>
<evidence type="ECO:0000313" key="9">
    <source>
        <dbReference type="Proteomes" id="UP000054350"/>
    </source>
</evidence>
<proteinExistence type="inferred from homology"/>
<gene>
    <name evidence="8" type="ORF">AMAG_13865</name>
</gene>
<evidence type="ECO:0000256" key="7">
    <source>
        <dbReference type="ARBA" id="ARBA00023239"/>
    </source>
</evidence>
<reference evidence="8 9" key="1">
    <citation type="submission" date="2009-11" db="EMBL/GenBank/DDBJ databases">
        <title>Annotation of Allomyces macrogynus ATCC 38327.</title>
        <authorList>
            <consortium name="The Broad Institute Genome Sequencing Platform"/>
            <person name="Russ C."/>
            <person name="Cuomo C."/>
            <person name="Burger G."/>
            <person name="Gray M.W."/>
            <person name="Holland P.W.H."/>
            <person name="King N."/>
            <person name="Lang F.B.F."/>
            <person name="Roger A.J."/>
            <person name="Ruiz-Trillo I."/>
            <person name="Young S.K."/>
            <person name="Zeng Q."/>
            <person name="Gargeya S."/>
            <person name="Fitzgerald M."/>
            <person name="Haas B."/>
            <person name="Abouelleil A."/>
            <person name="Alvarado L."/>
            <person name="Arachchi H.M."/>
            <person name="Berlin A."/>
            <person name="Chapman S.B."/>
            <person name="Gearin G."/>
            <person name="Goldberg J."/>
            <person name="Griggs A."/>
            <person name="Gujja S."/>
            <person name="Hansen M."/>
            <person name="Heiman D."/>
            <person name="Howarth C."/>
            <person name="Larimer J."/>
            <person name="Lui A."/>
            <person name="MacDonald P.J.P."/>
            <person name="McCowen C."/>
            <person name="Montmayeur A."/>
            <person name="Murphy C."/>
            <person name="Neiman D."/>
            <person name="Pearson M."/>
            <person name="Priest M."/>
            <person name="Roberts A."/>
            <person name="Saif S."/>
            <person name="Shea T."/>
            <person name="Sisk P."/>
            <person name="Stolte C."/>
            <person name="Sykes S."/>
            <person name="Wortman J."/>
            <person name="Nusbaum C."/>
            <person name="Birren B."/>
        </authorList>
    </citation>
    <scope>NUCLEOTIDE SEQUENCE [LARGE SCALE GENOMIC DNA]</scope>
    <source>
        <strain evidence="8 9">ATCC 38327</strain>
    </source>
</reference>
<dbReference type="InterPro" id="IPR003738">
    <property type="entry name" value="SRAP"/>
</dbReference>
<dbReference type="eggNOG" id="KOG2618">
    <property type="taxonomic scope" value="Eukaryota"/>
</dbReference>
<evidence type="ECO:0000256" key="4">
    <source>
        <dbReference type="ARBA" id="ARBA00022801"/>
    </source>
</evidence>
<protein>
    <recommendedName>
        <fullName evidence="10">Abasic site processing protein</fullName>
    </recommendedName>
</protein>
<comment type="similarity">
    <text evidence="1">Belongs to the SOS response-associated peptidase family.</text>
</comment>
<keyword evidence="2" id="KW-0645">Protease</keyword>
<dbReference type="SUPFAM" id="SSF143081">
    <property type="entry name" value="BB1717-like"/>
    <property type="match status" value="1"/>
</dbReference>
<dbReference type="VEuPathDB" id="FungiDB:AMAG_13865"/>
<name>A0A0L0T2N7_ALLM3</name>
<dbReference type="EMBL" id="GG745359">
    <property type="protein sequence ID" value="KNE68991.1"/>
    <property type="molecule type" value="Genomic_DNA"/>
</dbReference>
<dbReference type="Gene3D" id="3.90.1680.10">
    <property type="entry name" value="SOS response associated peptidase-like"/>
    <property type="match status" value="1"/>
</dbReference>
<sequence length="246" mass="26651">MCGRIALNVNAAQPVVVHRGGAAECGARPGEEYVVAMAHLHAAGVTARVWRGGRARYGGGEGGNEESATAVAGSADSKYGSDHAVNDSSEQDAYALFFHGVHTETRATGLAPINARDDSLTAGKPIFAKQRHRHRHRCVVVAQGFYEWVNTKKTPNYRLLCMAGLFTIVATENTPKLAFLNDRMPVLLTIPRAIRTWLDPNPRWGPALETVMREGRNDDGLVWYAVDPRVGKVGLCRAVHPETDGG</sequence>
<dbReference type="GO" id="GO:0006508">
    <property type="term" value="P:proteolysis"/>
    <property type="evidence" value="ECO:0007669"/>
    <property type="project" value="UniProtKB-KW"/>
</dbReference>
<accession>A0A0L0T2N7</accession>
<evidence type="ECO:0000313" key="8">
    <source>
        <dbReference type="EMBL" id="KNE68991.1"/>
    </source>
</evidence>
<dbReference type="GO" id="GO:0016829">
    <property type="term" value="F:lyase activity"/>
    <property type="evidence" value="ECO:0007669"/>
    <property type="project" value="UniProtKB-KW"/>
</dbReference>
<evidence type="ECO:0000256" key="3">
    <source>
        <dbReference type="ARBA" id="ARBA00022763"/>
    </source>
</evidence>
<keyword evidence="3" id="KW-0227">DNA damage</keyword>
<evidence type="ECO:0000256" key="1">
    <source>
        <dbReference type="ARBA" id="ARBA00008136"/>
    </source>
</evidence>
<dbReference type="InterPro" id="IPR036590">
    <property type="entry name" value="SRAP-like"/>
</dbReference>
<reference evidence="9" key="2">
    <citation type="submission" date="2009-11" db="EMBL/GenBank/DDBJ databases">
        <title>The Genome Sequence of Allomyces macrogynus strain ATCC 38327.</title>
        <authorList>
            <consortium name="The Broad Institute Genome Sequencing Platform"/>
            <person name="Russ C."/>
            <person name="Cuomo C."/>
            <person name="Shea T."/>
            <person name="Young S.K."/>
            <person name="Zeng Q."/>
            <person name="Koehrsen M."/>
            <person name="Haas B."/>
            <person name="Borodovsky M."/>
            <person name="Guigo R."/>
            <person name="Alvarado L."/>
            <person name="Berlin A."/>
            <person name="Borenstein D."/>
            <person name="Chen Z."/>
            <person name="Engels R."/>
            <person name="Freedman E."/>
            <person name="Gellesch M."/>
            <person name="Goldberg J."/>
            <person name="Griggs A."/>
            <person name="Gujja S."/>
            <person name="Heiman D."/>
            <person name="Hepburn T."/>
            <person name="Howarth C."/>
            <person name="Jen D."/>
            <person name="Larson L."/>
            <person name="Lewis B."/>
            <person name="Mehta T."/>
            <person name="Park D."/>
            <person name="Pearson M."/>
            <person name="Roberts A."/>
            <person name="Saif S."/>
            <person name="Shenoy N."/>
            <person name="Sisk P."/>
            <person name="Stolte C."/>
            <person name="Sykes S."/>
            <person name="Walk T."/>
            <person name="White J."/>
            <person name="Yandava C."/>
            <person name="Burger G."/>
            <person name="Gray M.W."/>
            <person name="Holland P.W.H."/>
            <person name="King N."/>
            <person name="Lang F.B.F."/>
            <person name="Roger A.J."/>
            <person name="Ruiz-Trillo I."/>
            <person name="Lander E."/>
            <person name="Nusbaum C."/>
        </authorList>
    </citation>
    <scope>NUCLEOTIDE SEQUENCE [LARGE SCALE GENOMIC DNA]</scope>
    <source>
        <strain evidence="9">ATCC 38327</strain>
    </source>
</reference>
<organism evidence="8 9">
    <name type="scientific">Allomyces macrogynus (strain ATCC 38327)</name>
    <name type="common">Allomyces javanicus var. macrogynus</name>
    <dbReference type="NCBI Taxonomy" id="578462"/>
    <lineage>
        <taxon>Eukaryota</taxon>
        <taxon>Fungi</taxon>
        <taxon>Fungi incertae sedis</taxon>
        <taxon>Blastocladiomycota</taxon>
        <taxon>Blastocladiomycetes</taxon>
        <taxon>Blastocladiales</taxon>
        <taxon>Blastocladiaceae</taxon>
        <taxon>Allomyces</taxon>
    </lineage>
</organism>
<dbReference type="STRING" id="578462.A0A0L0T2N7"/>
<dbReference type="GO" id="GO:0008233">
    <property type="term" value="F:peptidase activity"/>
    <property type="evidence" value="ECO:0007669"/>
    <property type="project" value="UniProtKB-KW"/>
</dbReference>
<dbReference type="PANTHER" id="PTHR13604:SF0">
    <property type="entry name" value="ABASIC SITE PROCESSING PROTEIN HMCES"/>
    <property type="match status" value="1"/>
</dbReference>
<keyword evidence="7" id="KW-0456">Lyase</keyword>
<dbReference type="GO" id="GO:0106300">
    <property type="term" value="P:protein-DNA covalent cross-linking repair"/>
    <property type="evidence" value="ECO:0007669"/>
    <property type="project" value="InterPro"/>
</dbReference>
<keyword evidence="9" id="KW-1185">Reference proteome</keyword>
<keyword evidence="5" id="KW-0190">Covalent protein-DNA linkage</keyword>
<evidence type="ECO:0000256" key="2">
    <source>
        <dbReference type="ARBA" id="ARBA00022670"/>
    </source>
</evidence>
<evidence type="ECO:0000256" key="5">
    <source>
        <dbReference type="ARBA" id="ARBA00023124"/>
    </source>
</evidence>
<dbReference type="GO" id="GO:0003697">
    <property type="term" value="F:single-stranded DNA binding"/>
    <property type="evidence" value="ECO:0007669"/>
    <property type="project" value="InterPro"/>
</dbReference>
<dbReference type="PANTHER" id="PTHR13604">
    <property type="entry name" value="DC12-RELATED"/>
    <property type="match status" value="1"/>
</dbReference>
<keyword evidence="4" id="KW-0378">Hydrolase</keyword>
<dbReference type="AlphaFoldDB" id="A0A0L0T2N7"/>
<dbReference type="Pfam" id="PF02586">
    <property type="entry name" value="SRAP"/>
    <property type="match status" value="1"/>
</dbReference>
<dbReference type="Proteomes" id="UP000054350">
    <property type="component" value="Unassembled WGS sequence"/>
</dbReference>
<evidence type="ECO:0008006" key="10">
    <source>
        <dbReference type="Google" id="ProtNLM"/>
    </source>
</evidence>
<evidence type="ECO:0000256" key="6">
    <source>
        <dbReference type="ARBA" id="ARBA00023125"/>
    </source>
</evidence>